<dbReference type="PANTHER" id="PTHR43178">
    <property type="entry name" value="DIHYDROLIPOAMIDE ACETYLTRANSFERASE COMPONENT OF PYRUVATE DEHYDROGENASE COMPLEX"/>
    <property type="match status" value="1"/>
</dbReference>
<feature type="region of interest" description="Disordered" evidence="10">
    <location>
        <begin position="229"/>
        <end position="259"/>
    </location>
</feature>
<dbReference type="PROSITE" id="PS50968">
    <property type="entry name" value="BIOTINYL_LIPOYL"/>
    <property type="match status" value="1"/>
</dbReference>
<dbReference type="Pfam" id="PF00198">
    <property type="entry name" value="2-oxoacid_dh"/>
    <property type="match status" value="1"/>
</dbReference>
<dbReference type="PROSITE" id="PS00189">
    <property type="entry name" value="LIPOYL"/>
    <property type="match status" value="1"/>
</dbReference>
<keyword evidence="6" id="KW-0809">Transit peptide</keyword>
<feature type="domain" description="Lipoyl-binding" evidence="11">
    <location>
        <begin position="48"/>
        <end position="123"/>
    </location>
</feature>
<dbReference type="Gene3D" id="3.30.559.10">
    <property type="entry name" value="Chloramphenicol acetyltransferase-like domain"/>
    <property type="match status" value="1"/>
</dbReference>
<organism evidence="13 14">
    <name type="scientific">Trichoderma citrinoviride</name>
    <dbReference type="NCBI Taxonomy" id="58853"/>
    <lineage>
        <taxon>Eukaryota</taxon>
        <taxon>Fungi</taxon>
        <taxon>Dikarya</taxon>
        <taxon>Ascomycota</taxon>
        <taxon>Pezizomycotina</taxon>
        <taxon>Sordariomycetes</taxon>
        <taxon>Hypocreomycetidae</taxon>
        <taxon>Hypocreales</taxon>
        <taxon>Hypocreaceae</taxon>
        <taxon>Trichoderma</taxon>
    </lineage>
</organism>
<dbReference type="GO" id="GO:0005759">
    <property type="term" value="C:mitochondrial matrix"/>
    <property type="evidence" value="ECO:0007669"/>
    <property type="project" value="UniProtKB-SubCell"/>
</dbReference>
<dbReference type="CDD" id="cd06849">
    <property type="entry name" value="lipoyl_domain"/>
    <property type="match status" value="1"/>
</dbReference>
<dbReference type="FunFam" id="2.40.50.100:FF:000013">
    <property type="entry name" value="Dihydrolipoamide acetyltransferase component of pyruvate dehydrogenase complex"/>
    <property type="match status" value="1"/>
</dbReference>
<keyword evidence="7" id="KW-0496">Mitochondrion</keyword>
<protein>
    <recommendedName>
        <fullName evidence="9">Dihydrolipoamide acetyltransferase component of pyruvate dehydrogenase complex</fullName>
        <ecNumber evidence="9">2.3.1.-</ecNumber>
    </recommendedName>
</protein>
<evidence type="ECO:0000313" key="14">
    <source>
        <dbReference type="Proteomes" id="UP000241546"/>
    </source>
</evidence>
<dbReference type="Gene3D" id="4.10.320.10">
    <property type="entry name" value="E3-binding domain"/>
    <property type="match status" value="1"/>
</dbReference>
<feature type="compositionally biased region" description="Low complexity" evidence="10">
    <location>
        <begin position="142"/>
        <end position="173"/>
    </location>
</feature>
<dbReference type="AlphaFoldDB" id="A0A2T4BCN0"/>
<evidence type="ECO:0000256" key="6">
    <source>
        <dbReference type="ARBA" id="ARBA00022946"/>
    </source>
</evidence>
<evidence type="ECO:0000256" key="7">
    <source>
        <dbReference type="ARBA" id="ARBA00023128"/>
    </source>
</evidence>
<dbReference type="InterPro" id="IPR001078">
    <property type="entry name" value="2-oxoacid_DH_actylTfrase"/>
</dbReference>
<sequence>MFLQRGSRVLRRQWGASKAMGKMAMAKNKNAMPGAPRWFSESRRLYAVKPVLLADIGEGIVECEVIQWFVEPGAHVEEFSPLCEVQSDKASVEITSRFSGVVKKLYYETGEMAKVGKPFVDIDIEGGAEAEDAGAPKAADVSQEAAASPSTPAPESQSLQQAEAGVVAQGQSQTPKPKGKAAALATPAVRHLSKELKVDIADIDGTGRDGRVTKEDIYKFVQQRDASASASAASQSASALPQQPPPQAPSGQPSVQTETRVQLTNTQHQMFKTMTRSLSIPHFLYSDEVDFTKLVHLRARLNKVLAQTPAAPGQVAKLSYLPFIIKAVSMALYQFPILNSRVEIDPATNKPSLIMRSLHNIGVAMDTPQGLLVPVIKDVGSLNILSIAAELSRLQGLAVQGKLTPADFSGGTITVSNIGNIGGTYLSPVIVEREVAILGIGRMRTVPAFDENDNVVKKHVCNFSWSADHRVVDGATMARAAEVIRRVAEEPDVMVMHLR</sequence>
<feature type="domain" description="Peripheral subunit-binding (PSBD)" evidence="12">
    <location>
        <begin position="184"/>
        <end position="221"/>
    </location>
</feature>
<dbReference type="PANTHER" id="PTHR43178:SF5">
    <property type="entry name" value="LIPOAMIDE ACYLTRANSFERASE COMPONENT OF BRANCHED-CHAIN ALPHA-KETO ACID DEHYDROGENASE COMPLEX, MITOCHONDRIAL"/>
    <property type="match status" value="1"/>
</dbReference>
<dbReference type="InterPro" id="IPR036625">
    <property type="entry name" value="E3-bd_dom_sf"/>
</dbReference>
<dbReference type="EMBL" id="KZ680212">
    <property type="protein sequence ID" value="PTB67082.1"/>
    <property type="molecule type" value="Genomic_DNA"/>
</dbReference>
<dbReference type="InterPro" id="IPR050743">
    <property type="entry name" value="2-oxoacid_DH_E2_comp"/>
</dbReference>
<dbReference type="Proteomes" id="UP000241546">
    <property type="component" value="Unassembled WGS sequence"/>
</dbReference>
<dbReference type="GO" id="GO:0045333">
    <property type="term" value="P:cellular respiration"/>
    <property type="evidence" value="ECO:0007669"/>
    <property type="project" value="UniProtKB-ARBA"/>
</dbReference>
<evidence type="ECO:0000259" key="11">
    <source>
        <dbReference type="PROSITE" id="PS50968"/>
    </source>
</evidence>
<keyword evidence="4 9" id="KW-0808">Transferase</keyword>
<dbReference type="RefSeq" id="XP_024750402.1">
    <property type="nucleotide sequence ID" value="XM_024894162.1"/>
</dbReference>
<evidence type="ECO:0000313" key="13">
    <source>
        <dbReference type="EMBL" id="PTB67082.1"/>
    </source>
</evidence>
<dbReference type="GO" id="GO:0031405">
    <property type="term" value="F:lipoic acid binding"/>
    <property type="evidence" value="ECO:0007669"/>
    <property type="project" value="TreeGrafter"/>
</dbReference>
<evidence type="ECO:0000256" key="8">
    <source>
        <dbReference type="ARBA" id="ARBA00023315"/>
    </source>
</evidence>
<dbReference type="OrthoDB" id="15567at2759"/>
<keyword evidence="14" id="KW-1185">Reference proteome</keyword>
<evidence type="ECO:0000256" key="9">
    <source>
        <dbReference type="RuleBase" id="RU003423"/>
    </source>
</evidence>
<keyword evidence="5 9" id="KW-0450">Lipoyl</keyword>
<accession>A0A2T4BCN0</accession>
<evidence type="ECO:0000256" key="3">
    <source>
        <dbReference type="ARBA" id="ARBA00007317"/>
    </source>
</evidence>
<dbReference type="Pfam" id="PF00364">
    <property type="entry name" value="Biotin_lipoyl"/>
    <property type="match status" value="1"/>
</dbReference>
<dbReference type="PROSITE" id="PS51826">
    <property type="entry name" value="PSBD"/>
    <property type="match status" value="1"/>
</dbReference>
<dbReference type="InterPro" id="IPR004167">
    <property type="entry name" value="PSBD"/>
</dbReference>
<comment type="subcellular location">
    <subcellularLocation>
        <location evidence="2">Mitochondrion matrix</location>
    </subcellularLocation>
</comment>
<feature type="region of interest" description="Disordered" evidence="10">
    <location>
        <begin position="130"/>
        <end position="186"/>
    </location>
</feature>
<evidence type="ECO:0000259" key="12">
    <source>
        <dbReference type="PROSITE" id="PS51826"/>
    </source>
</evidence>
<evidence type="ECO:0000256" key="5">
    <source>
        <dbReference type="ARBA" id="ARBA00022823"/>
    </source>
</evidence>
<dbReference type="GO" id="GO:0016407">
    <property type="term" value="F:acetyltransferase activity"/>
    <property type="evidence" value="ECO:0007669"/>
    <property type="project" value="TreeGrafter"/>
</dbReference>
<dbReference type="FunFam" id="3.30.559.10:FF:000007">
    <property type="entry name" value="Dihydrolipoamide acetyltransferase component of pyruvate dehydrogenase complex"/>
    <property type="match status" value="1"/>
</dbReference>
<dbReference type="InterPro" id="IPR011053">
    <property type="entry name" value="Single_hybrid_motif"/>
</dbReference>
<comment type="similarity">
    <text evidence="3 9">Belongs to the 2-oxoacid dehydrogenase family.</text>
</comment>
<dbReference type="SUPFAM" id="SSF47005">
    <property type="entry name" value="Peripheral subunit-binding domain of 2-oxo acid dehydrogenase complex"/>
    <property type="match status" value="1"/>
</dbReference>
<gene>
    <name evidence="13" type="ORF">BBK36DRAFT_1159027</name>
</gene>
<dbReference type="Pfam" id="PF02817">
    <property type="entry name" value="E3_binding"/>
    <property type="match status" value="1"/>
</dbReference>
<dbReference type="InterPro" id="IPR023213">
    <property type="entry name" value="CAT-like_dom_sf"/>
</dbReference>
<proteinExistence type="inferred from homology"/>
<evidence type="ECO:0000256" key="10">
    <source>
        <dbReference type="SAM" id="MobiDB-lite"/>
    </source>
</evidence>
<evidence type="ECO:0000256" key="2">
    <source>
        <dbReference type="ARBA" id="ARBA00004305"/>
    </source>
</evidence>
<dbReference type="GeneID" id="36602280"/>
<name>A0A2T4BCN0_9HYPO</name>
<dbReference type="InterPro" id="IPR000089">
    <property type="entry name" value="Biotin_lipoyl"/>
</dbReference>
<comment type="cofactor">
    <cofactor evidence="1 9">
        <name>(R)-lipoate</name>
        <dbReference type="ChEBI" id="CHEBI:83088"/>
    </cofactor>
</comment>
<reference evidence="14" key="1">
    <citation type="submission" date="2016-07" db="EMBL/GenBank/DDBJ databases">
        <title>Multiple horizontal gene transfer events from other fungi enriched the ability of initially mycotrophic Trichoderma (Ascomycota) to feed on dead plant biomass.</title>
        <authorList>
            <consortium name="DOE Joint Genome Institute"/>
            <person name="Atanasova L."/>
            <person name="Chenthamara K."/>
            <person name="Zhang J."/>
            <person name="Grujic M."/>
            <person name="Henrissat B."/>
            <person name="Kuo A."/>
            <person name="Aerts A."/>
            <person name="Salamov A."/>
            <person name="Lipzen A."/>
            <person name="Labutti K."/>
            <person name="Barry K."/>
            <person name="Miao Y."/>
            <person name="Rahimi M.J."/>
            <person name="Shen Q."/>
            <person name="Grigoriev I.V."/>
            <person name="Kubicek C.P."/>
            <person name="Druzhinina I.S."/>
        </authorList>
    </citation>
    <scope>NUCLEOTIDE SEQUENCE [LARGE SCALE GENOMIC DNA]</scope>
    <source>
        <strain evidence="14">TUCIM 6016</strain>
    </source>
</reference>
<evidence type="ECO:0000256" key="1">
    <source>
        <dbReference type="ARBA" id="ARBA00001938"/>
    </source>
</evidence>
<dbReference type="Gene3D" id="2.40.50.100">
    <property type="match status" value="1"/>
</dbReference>
<evidence type="ECO:0000256" key="4">
    <source>
        <dbReference type="ARBA" id="ARBA00022679"/>
    </source>
</evidence>
<dbReference type="EC" id="2.3.1.-" evidence="9"/>
<dbReference type="SUPFAM" id="SSF52777">
    <property type="entry name" value="CoA-dependent acyltransferases"/>
    <property type="match status" value="1"/>
</dbReference>
<dbReference type="InterPro" id="IPR003016">
    <property type="entry name" value="2-oxoA_DH_lipoyl-BS"/>
</dbReference>
<dbReference type="SUPFAM" id="SSF51230">
    <property type="entry name" value="Single hybrid motif"/>
    <property type="match status" value="1"/>
</dbReference>
<feature type="compositionally biased region" description="Low complexity" evidence="10">
    <location>
        <begin position="229"/>
        <end position="241"/>
    </location>
</feature>
<keyword evidence="8 9" id="KW-0012">Acyltransferase</keyword>